<dbReference type="GO" id="GO:0006048">
    <property type="term" value="P:UDP-N-acetylglucosamine biosynthetic process"/>
    <property type="evidence" value="ECO:0007669"/>
    <property type="project" value="UniProtKB-UniPathway"/>
</dbReference>
<dbReference type="Gene3D" id="3.40.630.30">
    <property type="match status" value="1"/>
</dbReference>
<dbReference type="Pfam" id="PF00583">
    <property type="entry name" value="Acetyltransf_1"/>
    <property type="match status" value="1"/>
</dbReference>
<reference evidence="3" key="1">
    <citation type="submission" date="2020-01" db="EMBL/GenBank/DDBJ databases">
        <title>Genome sequence of Kobresia littledalei, the first chromosome-level genome in the family Cyperaceae.</title>
        <authorList>
            <person name="Qu G."/>
        </authorList>
    </citation>
    <scope>NUCLEOTIDE SEQUENCE</scope>
    <source>
        <strain evidence="3">C.B.Clarke</strain>
        <tissue evidence="3">Leaf</tissue>
    </source>
</reference>
<evidence type="ECO:0000313" key="3">
    <source>
        <dbReference type="EMBL" id="KAF3327330.1"/>
    </source>
</evidence>
<dbReference type="OrthoDB" id="2744543at2759"/>
<feature type="compositionally biased region" description="Polar residues" evidence="1">
    <location>
        <begin position="1"/>
        <end position="11"/>
    </location>
</feature>
<protein>
    <submittedName>
        <fullName evidence="3">Acetyltransferase NSI</fullName>
    </submittedName>
</protein>
<keyword evidence="3" id="KW-0808">Transferase</keyword>
<proteinExistence type="predicted"/>
<sequence>MAIHTTSVSYASLSPIKPQSQSQSKTKPRPPPLSISTSRSSVDPVQVQHLFASCGHSCHRFPRTGPDGRTELVDLRKLRVALAHSFVVVSVFCKARFLEGGQERQDSGPLGYGLGDLFGDSDQSLVGFGRAVSDCGLTASIHDVVVIPSLRRRGIGRKIVDRIIRILVSRQIYDISALCTEKERLFFEACEFGDDSLGSTTMMYTRSPGPTSDNDDVMITAGRMQLLVPPPTYQLKPLMTNNHNISTT</sequence>
<feature type="region of interest" description="Disordered" evidence="1">
    <location>
        <begin position="1"/>
        <end position="41"/>
    </location>
</feature>
<evidence type="ECO:0000256" key="1">
    <source>
        <dbReference type="SAM" id="MobiDB-lite"/>
    </source>
</evidence>
<gene>
    <name evidence="3" type="ORF">FCM35_KLT07448</name>
</gene>
<dbReference type="InterPro" id="IPR000182">
    <property type="entry name" value="GNAT_dom"/>
</dbReference>
<dbReference type="AlphaFoldDB" id="A0A833VI25"/>
<feature type="compositionally biased region" description="Low complexity" evidence="1">
    <location>
        <begin position="12"/>
        <end position="25"/>
    </location>
</feature>
<dbReference type="PROSITE" id="PS51186">
    <property type="entry name" value="GNAT"/>
    <property type="match status" value="1"/>
</dbReference>
<organism evidence="3 4">
    <name type="scientific">Carex littledalei</name>
    <dbReference type="NCBI Taxonomy" id="544730"/>
    <lineage>
        <taxon>Eukaryota</taxon>
        <taxon>Viridiplantae</taxon>
        <taxon>Streptophyta</taxon>
        <taxon>Embryophyta</taxon>
        <taxon>Tracheophyta</taxon>
        <taxon>Spermatophyta</taxon>
        <taxon>Magnoliopsida</taxon>
        <taxon>Liliopsida</taxon>
        <taxon>Poales</taxon>
        <taxon>Cyperaceae</taxon>
        <taxon>Cyperoideae</taxon>
        <taxon>Cariceae</taxon>
        <taxon>Carex</taxon>
        <taxon>Carex subgen. Euthyceras</taxon>
    </lineage>
</organism>
<evidence type="ECO:0000313" key="4">
    <source>
        <dbReference type="Proteomes" id="UP000623129"/>
    </source>
</evidence>
<name>A0A833VI25_9POAL</name>
<accession>A0A833VI25</accession>
<dbReference type="PANTHER" id="PTHR13355:SF15">
    <property type="entry name" value="GCN5-RELATED N-ACETYLTRANSFERASE 3, CHLOROPLASTIC"/>
    <property type="match status" value="1"/>
</dbReference>
<dbReference type="EMBL" id="SWLB01000017">
    <property type="protein sequence ID" value="KAF3327330.1"/>
    <property type="molecule type" value="Genomic_DNA"/>
</dbReference>
<comment type="caution">
    <text evidence="3">The sequence shown here is derived from an EMBL/GenBank/DDBJ whole genome shotgun (WGS) entry which is preliminary data.</text>
</comment>
<feature type="domain" description="N-acetyltransferase" evidence="2">
    <location>
        <begin position="73"/>
        <end position="229"/>
    </location>
</feature>
<dbReference type="PANTHER" id="PTHR13355">
    <property type="entry name" value="GLUCOSAMINE 6-PHOSPHATE N-ACETYLTRANSFERASE"/>
    <property type="match status" value="1"/>
</dbReference>
<keyword evidence="4" id="KW-1185">Reference proteome</keyword>
<dbReference type="UniPathway" id="UPA00113">
    <property type="reaction ID" value="UER00529"/>
</dbReference>
<dbReference type="Proteomes" id="UP000623129">
    <property type="component" value="Unassembled WGS sequence"/>
</dbReference>
<dbReference type="SUPFAM" id="SSF55729">
    <property type="entry name" value="Acyl-CoA N-acyltransferases (Nat)"/>
    <property type="match status" value="1"/>
</dbReference>
<evidence type="ECO:0000259" key="2">
    <source>
        <dbReference type="PROSITE" id="PS51186"/>
    </source>
</evidence>
<dbReference type="InterPro" id="IPR016181">
    <property type="entry name" value="Acyl_CoA_acyltransferase"/>
</dbReference>
<dbReference type="InterPro" id="IPR039143">
    <property type="entry name" value="GNPNAT1-like"/>
</dbReference>
<dbReference type="GO" id="GO:0008080">
    <property type="term" value="F:N-acetyltransferase activity"/>
    <property type="evidence" value="ECO:0007669"/>
    <property type="project" value="TreeGrafter"/>
</dbReference>
<dbReference type="CDD" id="cd04301">
    <property type="entry name" value="NAT_SF"/>
    <property type="match status" value="1"/>
</dbReference>